<proteinExistence type="predicted"/>
<dbReference type="InterPro" id="IPR014757">
    <property type="entry name" value="Tscrpt_reg_IclR_C"/>
</dbReference>
<keyword evidence="7" id="KW-1185">Reference proteome</keyword>
<dbReference type="InterPro" id="IPR050707">
    <property type="entry name" value="HTH_MetabolicPath_Reg"/>
</dbReference>
<sequence length="270" mass="29837">MSPDESAPKSVTGRILSILTVFESGQRSISLTDIAEQTKLPLSTVHRLVGELVQWRFLAKNETGRYQLGIRLWALAQNTGRQLRDAASPLLQDLFSLTGETTHLAIRDGNEALYIERLYSTKRVARAAKVGGSLPLHATAVGKCILAFEEDWVRDAYLQLPMKRFTPYTEVNPQRLASQLSKIRTQGYALAHEEVSIGSSSIAVPIFHTGRLGGAIGLVVYSSQAPDMTKYLPAMQAVSRKIEKATEFIPLESLHDAHKDLPRGPEDMLD</sequence>
<feature type="domain" description="HTH iclR-type" evidence="4">
    <location>
        <begin position="9"/>
        <end position="70"/>
    </location>
</feature>
<dbReference type="Pfam" id="PF01614">
    <property type="entry name" value="IclR_C"/>
    <property type="match status" value="1"/>
</dbReference>
<dbReference type="InterPro" id="IPR029016">
    <property type="entry name" value="GAF-like_dom_sf"/>
</dbReference>
<dbReference type="SUPFAM" id="SSF46785">
    <property type="entry name" value="Winged helix' DNA-binding domain"/>
    <property type="match status" value="1"/>
</dbReference>
<feature type="domain" description="IclR-ED" evidence="5">
    <location>
        <begin position="71"/>
        <end position="248"/>
    </location>
</feature>
<keyword evidence="3" id="KW-0804">Transcription</keyword>
<dbReference type="PROSITE" id="PS51078">
    <property type="entry name" value="ICLR_ED"/>
    <property type="match status" value="1"/>
</dbReference>
<dbReference type="InterPro" id="IPR036390">
    <property type="entry name" value="WH_DNA-bd_sf"/>
</dbReference>
<keyword evidence="1" id="KW-0805">Transcription regulation</keyword>
<dbReference type="EMBL" id="JBHLUB010000002">
    <property type="protein sequence ID" value="MFC0581241.1"/>
    <property type="molecule type" value="Genomic_DNA"/>
</dbReference>
<dbReference type="RefSeq" id="WP_377457931.1">
    <property type="nucleotide sequence ID" value="NZ_JBHLUB010000002.1"/>
</dbReference>
<accession>A0ABV6P9F1</accession>
<organism evidence="6 7">
    <name type="scientific">Micrococcoides hystricis</name>
    <dbReference type="NCBI Taxonomy" id="1572761"/>
    <lineage>
        <taxon>Bacteria</taxon>
        <taxon>Bacillati</taxon>
        <taxon>Actinomycetota</taxon>
        <taxon>Actinomycetes</taxon>
        <taxon>Micrococcales</taxon>
        <taxon>Micrococcaceae</taxon>
        <taxon>Micrococcoides</taxon>
    </lineage>
</organism>
<dbReference type="Proteomes" id="UP001589862">
    <property type="component" value="Unassembled WGS sequence"/>
</dbReference>
<dbReference type="PROSITE" id="PS51077">
    <property type="entry name" value="HTH_ICLR"/>
    <property type="match status" value="1"/>
</dbReference>
<evidence type="ECO:0000256" key="3">
    <source>
        <dbReference type="ARBA" id="ARBA00023163"/>
    </source>
</evidence>
<gene>
    <name evidence="6" type="ORF">ACFFFR_02400</name>
</gene>
<evidence type="ECO:0000259" key="5">
    <source>
        <dbReference type="PROSITE" id="PS51078"/>
    </source>
</evidence>
<dbReference type="SUPFAM" id="SSF55781">
    <property type="entry name" value="GAF domain-like"/>
    <property type="match status" value="1"/>
</dbReference>
<keyword evidence="2" id="KW-0238">DNA-binding</keyword>
<dbReference type="SMART" id="SM00346">
    <property type="entry name" value="HTH_ICLR"/>
    <property type="match status" value="1"/>
</dbReference>
<dbReference type="PANTHER" id="PTHR30136">
    <property type="entry name" value="HELIX-TURN-HELIX TRANSCRIPTIONAL REGULATOR, ICLR FAMILY"/>
    <property type="match status" value="1"/>
</dbReference>
<evidence type="ECO:0000259" key="4">
    <source>
        <dbReference type="PROSITE" id="PS51077"/>
    </source>
</evidence>
<dbReference type="Gene3D" id="1.10.10.10">
    <property type="entry name" value="Winged helix-like DNA-binding domain superfamily/Winged helix DNA-binding domain"/>
    <property type="match status" value="1"/>
</dbReference>
<reference evidence="6 7" key="1">
    <citation type="submission" date="2024-09" db="EMBL/GenBank/DDBJ databases">
        <authorList>
            <person name="Sun Q."/>
            <person name="Mori K."/>
        </authorList>
    </citation>
    <scope>NUCLEOTIDE SEQUENCE [LARGE SCALE GENOMIC DNA]</scope>
    <source>
        <strain evidence="6 7">NCAIM B.02604</strain>
    </source>
</reference>
<evidence type="ECO:0000313" key="7">
    <source>
        <dbReference type="Proteomes" id="UP001589862"/>
    </source>
</evidence>
<dbReference type="InterPro" id="IPR036388">
    <property type="entry name" value="WH-like_DNA-bd_sf"/>
</dbReference>
<evidence type="ECO:0000256" key="1">
    <source>
        <dbReference type="ARBA" id="ARBA00023015"/>
    </source>
</evidence>
<comment type="caution">
    <text evidence="6">The sequence shown here is derived from an EMBL/GenBank/DDBJ whole genome shotgun (WGS) entry which is preliminary data.</text>
</comment>
<protein>
    <submittedName>
        <fullName evidence="6">IclR family transcriptional regulator</fullName>
    </submittedName>
</protein>
<evidence type="ECO:0000256" key="2">
    <source>
        <dbReference type="ARBA" id="ARBA00023125"/>
    </source>
</evidence>
<name>A0ABV6P9F1_9MICC</name>
<dbReference type="PANTHER" id="PTHR30136:SF24">
    <property type="entry name" value="HTH-TYPE TRANSCRIPTIONAL REPRESSOR ALLR"/>
    <property type="match status" value="1"/>
</dbReference>
<dbReference type="Pfam" id="PF09339">
    <property type="entry name" value="HTH_IclR"/>
    <property type="match status" value="1"/>
</dbReference>
<evidence type="ECO:0000313" key="6">
    <source>
        <dbReference type="EMBL" id="MFC0581241.1"/>
    </source>
</evidence>
<dbReference type="InterPro" id="IPR005471">
    <property type="entry name" value="Tscrpt_reg_IclR_N"/>
</dbReference>
<dbReference type="Gene3D" id="3.30.450.40">
    <property type="match status" value="1"/>
</dbReference>